<keyword evidence="2" id="KW-1185">Reference proteome</keyword>
<protein>
    <submittedName>
        <fullName evidence="1">Uncharacterized protein</fullName>
    </submittedName>
</protein>
<organism evidence="1 2">
    <name type="scientific">Sphingomonas chungangi</name>
    <dbReference type="NCBI Taxonomy" id="2683589"/>
    <lineage>
        <taxon>Bacteria</taxon>
        <taxon>Pseudomonadati</taxon>
        <taxon>Pseudomonadota</taxon>
        <taxon>Alphaproteobacteria</taxon>
        <taxon>Sphingomonadales</taxon>
        <taxon>Sphingomonadaceae</taxon>
        <taxon>Sphingomonas</taxon>
    </lineage>
</organism>
<reference evidence="1 2" key="1">
    <citation type="submission" date="2020-07" db="EMBL/GenBank/DDBJ databases">
        <authorList>
            <person name="Sun Q."/>
        </authorList>
    </citation>
    <scope>NUCLEOTIDE SEQUENCE [LARGE SCALE GENOMIC DNA]</scope>
    <source>
        <strain evidence="1 2">CGMCC 1.13654</strain>
    </source>
</reference>
<comment type="caution">
    <text evidence="1">The sequence shown here is derived from an EMBL/GenBank/DDBJ whole genome shotgun (WGS) entry which is preliminary data.</text>
</comment>
<gene>
    <name evidence="1" type="ORF">HZF05_15635</name>
</gene>
<accession>A0A838LDE4</accession>
<name>A0A838LDE4_9SPHN</name>
<dbReference type="AlphaFoldDB" id="A0A838LDE4"/>
<dbReference type="EMBL" id="JACEIB010000025">
    <property type="protein sequence ID" value="MBA2935518.1"/>
    <property type="molecule type" value="Genomic_DNA"/>
</dbReference>
<evidence type="ECO:0000313" key="2">
    <source>
        <dbReference type="Proteomes" id="UP000570166"/>
    </source>
</evidence>
<evidence type="ECO:0000313" key="1">
    <source>
        <dbReference type="EMBL" id="MBA2935518.1"/>
    </source>
</evidence>
<dbReference type="Proteomes" id="UP000570166">
    <property type="component" value="Unassembled WGS sequence"/>
</dbReference>
<dbReference type="RefSeq" id="WP_160365485.1">
    <property type="nucleotide sequence ID" value="NZ_JACEIB010000025.1"/>
</dbReference>
<sequence length="48" mass="5207">MTAEIHNLETKLTDSGRDMGRMADALAIKTAFSVATPSDPRVICLRTT</sequence>
<proteinExistence type="predicted"/>